<protein>
    <submittedName>
        <fullName evidence="1">Uncharacterized protein</fullName>
    </submittedName>
</protein>
<organism evidence="1 2">
    <name type="scientific">Corynebacterium matruchotii ATCC 33806</name>
    <dbReference type="NCBI Taxonomy" id="566549"/>
    <lineage>
        <taxon>Bacteria</taxon>
        <taxon>Bacillati</taxon>
        <taxon>Actinomycetota</taxon>
        <taxon>Actinomycetes</taxon>
        <taxon>Mycobacteriales</taxon>
        <taxon>Corynebacteriaceae</taxon>
        <taxon>Corynebacterium</taxon>
    </lineage>
</organism>
<dbReference type="EMBL" id="ACEB01000021">
    <property type="protein sequence ID" value="EEG27057.1"/>
    <property type="molecule type" value="Genomic_DNA"/>
</dbReference>
<dbReference type="HOGENOM" id="CLU_2104897_0_0_11"/>
<reference evidence="1 2" key="1">
    <citation type="submission" date="2009-01" db="EMBL/GenBank/DDBJ databases">
        <authorList>
            <person name="Fulton L."/>
            <person name="Clifton S."/>
            <person name="Chinwalla A.T."/>
            <person name="Mitreva M."/>
            <person name="Sodergren E."/>
            <person name="Weinstock G."/>
            <person name="Clifton S."/>
            <person name="Dooling D.J."/>
            <person name="Fulton B."/>
            <person name="Minx P."/>
            <person name="Pepin K.H."/>
            <person name="Johnson M."/>
            <person name="Bhonagiri V."/>
            <person name="Nash W.E."/>
            <person name="Mardis E.R."/>
            <person name="Wilson R.K."/>
        </authorList>
    </citation>
    <scope>NUCLEOTIDE SEQUENCE [LARGE SCALE GENOMIC DNA]</scope>
    <source>
        <strain evidence="1 2">ATCC 33806</strain>
    </source>
</reference>
<sequence>MLFAGVWWQSVHSRPDFAQVRADERDGGHPQVFAVGVEDERLQPHQLVVDHDWSAGVAGDCGVIGLADYECVPHSSVIVFPDDLREFKPYGSGALLGFSTAHAVADGGGAAGERG</sequence>
<evidence type="ECO:0000313" key="1">
    <source>
        <dbReference type="EMBL" id="EEG27057.1"/>
    </source>
</evidence>
<evidence type="ECO:0000313" key="2">
    <source>
        <dbReference type="Proteomes" id="UP000006247"/>
    </source>
</evidence>
<comment type="caution">
    <text evidence="1">The sequence shown here is derived from an EMBL/GenBank/DDBJ whole genome shotgun (WGS) entry which is preliminary data.</text>
</comment>
<dbReference type="AlphaFoldDB" id="C0E3C3"/>
<proteinExistence type="predicted"/>
<accession>C0E3C3</accession>
<name>C0E3C3_9CORY</name>
<gene>
    <name evidence="1" type="ORF">CORMATOL_01486</name>
</gene>
<dbReference type="Proteomes" id="UP000006247">
    <property type="component" value="Unassembled WGS sequence"/>
</dbReference>